<name>A0A127JWG2_9BURK</name>
<organism evidence="4 5">
    <name type="scientific">Ramlibacter tataouinensis</name>
    <dbReference type="NCBI Taxonomy" id="94132"/>
    <lineage>
        <taxon>Bacteria</taxon>
        <taxon>Pseudomonadati</taxon>
        <taxon>Pseudomonadota</taxon>
        <taxon>Betaproteobacteria</taxon>
        <taxon>Burkholderiales</taxon>
        <taxon>Comamonadaceae</taxon>
        <taxon>Ramlibacter</taxon>
    </lineage>
</organism>
<evidence type="ECO:0000313" key="4">
    <source>
        <dbReference type="EMBL" id="AMO24337.1"/>
    </source>
</evidence>
<dbReference type="Gene3D" id="3.40.630.30">
    <property type="match status" value="1"/>
</dbReference>
<evidence type="ECO:0000259" key="3">
    <source>
        <dbReference type="PROSITE" id="PS51186"/>
    </source>
</evidence>
<dbReference type="RefSeq" id="WP_082793354.1">
    <property type="nucleotide sequence ID" value="NZ_CP010951.1"/>
</dbReference>
<dbReference type="Proteomes" id="UP000070433">
    <property type="component" value="Chromosome"/>
</dbReference>
<keyword evidence="1" id="KW-0808">Transferase</keyword>
<dbReference type="InterPro" id="IPR050832">
    <property type="entry name" value="Bact_Acetyltransf"/>
</dbReference>
<dbReference type="SUPFAM" id="SSF55729">
    <property type="entry name" value="Acyl-CoA N-acyltransferases (Nat)"/>
    <property type="match status" value="1"/>
</dbReference>
<dbReference type="Pfam" id="PF00583">
    <property type="entry name" value="Acetyltransf_1"/>
    <property type="match status" value="1"/>
</dbReference>
<evidence type="ECO:0000313" key="5">
    <source>
        <dbReference type="Proteomes" id="UP000070433"/>
    </source>
</evidence>
<protein>
    <recommendedName>
        <fullName evidence="3">N-acetyltransferase domain-containing protein</fullName>
    </recommendedName>
</protein>
<feature type="domain" description="N-acetyltransferase" evidence="3">
    <location>
        <begin position="12"/>
        <end position="173"/>
    </location>
</feature>
<dbReference type="EMBL" id="CP010951">
    <property type="protein sequence ID" value="AMO24337.1"/>
    <property type="molecule type" value="Genomic_DNA"/>
</dbReference>
<dbReference type="CDD" id="cd04301">
    <property type="entry name" value="NAT_SF"/>
    <property type="match status" value="1"/>
</dbReference>
<accession>A0A127JWG2</accession>
<dbReference type="PROSITE" id="PS51186">
    <property type="entry name" value="GNAT"/>
    <property type="match status" value="1"/>
</dbReference>
<sequence>MDAAHKADATQIVIRSAEPEDAAAIAALLGQEGVAEGLLQVPLSPNATRIEFHQKLEPQGCRLVAVAGSEIVGMAGLHMAGASLRRLHVRSLGLGVATAWQGRGVGRLLLTQLVDWADNWGQVLRIELHVHADNARAQALYRSLGFVEEGRHKGYALRQGRYIDSLSMARLHPNPPVIAG</sequence>
<proteinExistence type="predicted"/>
<reference evidence="4 5" key="1">
    <citation type="journal article" date="2014" name="Int. J. Syst. Evol. Microbiol.">
        <title>Ramlibacter solisilvae sp. nov., isolated from forest soil, and emended description of the genus Ramlibacter.</title>
        <authorList>
            <person name="Lee H.J."/>
            <person name="Lee S.H."/>
            <person name="Lee S.S."/>
            <person name="Lee J.S."/>
            <person name="Kim Y."/>
            <person name="Kim S.C."/>
            <person name="Jeon C.O."/>
        </authorList>
    </citation>
    <scope>NUCLEOTIDE SEQUENCE [LARGE SCALE GENOMIC DNA]</scope>
    <source>
        <strain evidence="4 5">5-10</strain>
    </source>
</reference>
<keyword evidence="5" id="KW-1185">Reference proteome</keyword>
<gene>
    <name evidence="4" type="ORF">UC35_17645</name>
</gene>
<dbReference type="InterPro" id="IPR016181">
    <property type="entry name" value="Acyl_CoA_acyltransferase"/>
</dbReference>
<keyword evidence="2" id="KW-0012">Acyltransferase</keyword>
<dbReference type="AlphaFoldDB" id="A0A127JWG2"/>
<evidence type="ECO:0000256" key="1">
    <source>
        <dbReference type="ARBA" id="ARBA00022679"/>
    </source>
</evidence>
<dbReference type="OrthoDB" id="336415at2"/>
<dbReference type="PANTHER" id="PTHR43877">
    <property type="entry name" value="AMINOALKYLPHOSPHONATE N-ACETYLTRANSFERASE-RELATED-RELATED"/>
    <property type="match status" value="1"/>
</dbReference>
<dbReference type="GO" id="GO:0016747">
    <property type="term" value="F:acyltransferase activity, transferring groups other than amino-acyl groups"/>
    <property type="evidence" value="ECO:0007669"/>
    <property type="project" value="InterPro"/>
</dbReference>
<dbReference type="InterPro" id="IPR000182">
    <property type="entry name" value="GNAT_dom"/>
</dbReference>
<evidence type="ECO:0000256" key="2">
    <source>
        <dbReference type="ARBA" id="ARBA00023315"/>
    </source>
</evidence>